<sequence>MNEKRVFKIKWQSYLIIIMLLLWAISPSAASDIQNVGGSISKDNIGDNANVPKGGLVYNCGGLNVRTGPGTDNSIIGGLVPGAGVQIIGKEGKWFKIKYNGSTAFVSGDYINTSGSSSDKEESASGSGTVQVSTYLNVRSGPWGNIVGKLYGGANVQIVGKSGDWYKIKYNGSTAYVHSNYITKGGSSSSASNNNNSSSNNNSNSSGGSASASKIVSCAEKYIGSTRFRGPEVNYGNLACAQFVSTALKDAGAVSRVQLGVLGVLSDLRSRGWKEVSAPPFKPGDVVTWKTYDRSGDGVKDNDTHIGIMGNDGQAISNSSSQKMPRRHSVYYCPICRVLRQA</sequence>
<dbReference type="AlphaFoldDB" id="A0A1F7X0H5"/>
<accession>A0A1F7X0H5</accession>
<evidence type="ECO:0000313" key="3">
    <source>
        <dbReference type="EMBL" id="OGM08393.1"/>
    </source>
</evidence>
<dbReference type="PANTHER" id="PTHR34408:SF1">
    <property type="entry name" value="GLYCOSYL HYDROLASE FAMILY 19 DOMAIN-CONTAINING PROTEIN HI_1415"/>
    <property type="match status" value="1"/>
</dbReference>
<gene>
    <name evidence="3" type="ORF">A2008_07585</name>
</gene>
<dbReference type="Gene3D" id="2.30.30.40">
    <property type="entry name" value="SH3 Domains"/>
    <property type="match status" value="2"/>
</dbReference>
<evidence type="ECO:0000259" key="2">
    <source>
        <dbReference type="PROSITE" id="PS51781"/>
    </source>
</evidence>
<reference evidence="3 4" key="1">
    <citation type="journal article" date="2016" name="Nat. Commun.">
        <title>Thousands of microbial genomes shed light on interconnected biogeochemical processes in an aquifer system.</title>
        <authorList>
            <person name="Anantharaman K."/>
            <person name="Brown C.T."/>
            <person name="Hug L.A."/>
            <person name="Sharon I."/>
            <person name="Castelle C.J."/>
            <person name="Probst A.J."/>
            <person name="Thomas B.C."/>
            <person name="Singh A."/>
            <person name="Wilkins M.J."/>
            <person name="Karaoz U."/>
            <person name="Brodie E.L."/>
            <person name="Williams K.H."/>
            <person name="Hubbard S.S."/>
            <person name="Banfield J.F."/>
        </authorList>
    </citation>
    <scope>NUCLEOTIDE SEQUENCE [LARGE SCALE GENOMIC DNA]</scope>
</reference>
<feature type="domain" description="SH3b" evidence="2">
    <location>
        <begin position="52"/>
        <end position="115"/>
    </location>
</feature>
<dbReference type="Pfam" id="PF08239">
    <property type="entry name" value="SH3_3"/>
    <property type="match status" value="2"/>
</dbReference>
<dbReference type="STRING" id="1817813.A2008_07585"/>
<feature type="domain" description="SH3b" evidence="2">
    <location>
        <begin position="125"/>
        <end position="186"/>
    </location>
</feature>
<evidence type="ECO:0000256" key="1">
    <source>
        <dbReference type="SAM" id="MobiDB-lite"/>
    </source>
</evidence>
<dbReference type="Proteomes" id="UP000178735">
    <property type="component" value="Unassembled WGS sequence"/>
</dbReference>
<dbReference type="InterPro" id="IPR052354">
    <property type="entry name" value="Cell_Wall_Dynamics_Protein"/>
</dbReference>
<dbReference type="EMBL" id="MGFH01000015">
    <property type="protein sequence ID" value="OGM08393.1"/>
    <property type="molecule type" value="Genomic_DNA"/>
</dbReference>
<dbReference type="InterPro" id="IPR038765">
    <property type="entry name" value="Papain-like_cys_pep_sf"/>
</dbReference>
<comment type="caution">
    <text evidence="3">The sequence shown here is derived from an EMBL/GenBank/DDBJ whole genome shotgun (WGS) entry which is preliminary data.</text>
</comment>
<name>A0A1F7X0H5_9BACT</name>
<protein>
    <recommendedName>
        <fullName evidence="2">SH3b domain-containing protein</fullName>
    </recommendedName>
</protein>
<organism evidence="3 4">
    <name type="scientific">Candidatus Wallbacteria bacterium GWC2_49_35</name>
    <dbReference type="NCBI Taxonomy" id="1817813"/>
    <lineage>
        <taxon>Bacteria</taxon>
        <taxon>Candidatus Walliibacteriota</taxon>
    </lineage>
</organism>
<dbReference type="SMART" id="SM00287">
    <property type="entry name" value="SH3b"/>
    <property type="match status" value="2"/>
</dbReference>
<evidence type="ECO:0000313" key="4">
    <source>
        <dbReference type="Proteomes" id="UP000178735"/>
    </source>
</evidence>
<dbReference type="PROSITE" id="PS51781">
    <property type="entry name" value="SH3B"/>
    <property type="match status" value="2"/>
</dbReference>
<dbReference type="InterPro" id="IPR003646">
    <property type="entry name" value="SH3-like_bac-type"/>
</dbReference>
<proteinExistence type="predicted"/>
<dbReference type="SUPFAM" id="SSF54001">
    <property type="entry name" value="Cysteine proteinases"/>
    <property type="match status" value="1"/>
</dbReference>
<dbReference type="PANTHER" id="PTHR34408">
    <property type="entry name" value="FAMILY PROTEIN, PUTATIVE-RELATED"/>
    <property type="match status" value="1"/>
</dbReference>
<dbReference type="Gene3D" id="3.90.1720.10">
    <property type="entry name" value="endopeptidase domain like (from Nostoc punctiforme)"/>
    <property type="match status" value="1"/>
</dbReference>
<feature type="region of interest" description="Disordered" evidence="1">
    <location>
        <begin position="187"/>
        <end position="210"/>
    </location>
</feature>